<name>A0A2S1LHV9_9FLAO</name>
<dbReference type="RefSeq" id="WP_108742272.1">
    <property type="nucleotide sequence ID" value="NZ_CP020918.1"/>
</dbReference>
<keyword evidence="2" id="KW-1185">Reference proteome</keyword>
<dbReference type="OrthoDB" id="1305549at2"/>
<dbReference type="AlphaFoldDB" id="A0A2S1LHV9"/>
<reference evidence="1 2" key="1">
    <citation type="submission" date="2017-04" db="EMBL/GenBank/DDBJ databases">
        <title>Compelte genome sequence of WV33.</title>
        <authorList>
            <person name="Lee P.C."/>
        </authorList>
    </citation>
    <scope>NUCLEOTIDE SEQUENCE [LARGE SCALE GENOMIC DNA]</scope>
    <source>
        <strain evidence="1 2">WV33</strain>
    </source>
</reference>
<sequence>MDFTLTQKKKLASLINAFGNSSLKDGEIEIDYDGKPLQNVMQSLYEIKEIKEIYDGDILVYGIEKEILKKHQVLPVQINENDVEEMVTEIVETLKSNVADHLIVIPIKSAQFKNLIKIDNLSFIPQNYSRKDKLKIIARLAKKTLDETTWIAEHTEKSRSQDFLKYPLLCIKQTHQTSTVHYNSLNIAKIIIFAIRCFYYGNINKTSKDKTSIMVSFEESSLKEASHLAIYSKETWRQNHKPLNFDSSVPFDISWLESKEMKSKFKKFIERIYFDGNLDDFNVCFLNSLILFNDSIKQNTSISTIITMTIAESILTRNRNEKRLRISAIIPRLMKYPKNKQSKISRDFDELYHKRNNFVHSGESVTIDFNFENSEPTLLEAGRKIIAQIILNYQNFEKILEKNIPENDTTNNQTKRMKYWEKYVDSIFQNIIY</sequence>
<evidence type="ECO:0000313" key="1">
    <source>
        <dbReference type="EMBL" id="AWG23375.1"/>
    </source>
</evidence>
<dbReference type="Proteomes" id="UP000244527">
    <property type="component" value="Chromosome"/>
</dbReference>
<evidence type="ECO:0000313" key="2">
    <source>
        <dbReference type="Proteomes" id="UP000244527"/>
    </source>
</evidence>
<gene>
    <name evidence="1" type="ORF">FFWV33_18490</name>
</gene>
<organism evidence="1 2">
    <name type="scientific">Flavobacterium faecale</name>
    <dbReference type="NCBI Taxonomy" id="1355330"/>
    <lineage>
        <taxon>Bacteria</taxon>
        <taxon>Pseudomonadati</taxon>
        <taxon>Bacteroidota</taxon>
        <taxon>Flavobacteriia</taxon>
        <taxon>Flavobacteriales</taxon>
        <taxon>Flavobacteriaceae</taxon>
        <taxon>Flavobacterium</taxon>
    </lineage>
</organism>
<proteinExistence type="predicted"/>
<dbReference type="EMBL" id="CP020918">
    <property type="protein sequence ID" value="AWG23375.1"/>
    <property type="molecule type" value="Genomic_DNA"/>
</dbReference>
<accession>A0A2S1LHV9</accession>
<dbReference type="KEGG" id="ffa:FFWV33_18490"/>
<protein>
    <submittedName>
        <fullName evidence="1">Uncharacterized protein</fullName>
    </submittedName>
</protein>